<name>A0ABU2BRZ5_9ACTN</name>
<keyword evidence="3" id="KW-1185">Reference proteome</keyword>
<feature type="compositionally biased region" description="Low complexity" evidence="1">
    <location>
        <begin position="40"/>
        <end position="70"/>
    </location>
</feature>
<protein>
    <recommendedName>
        <fullName evidence="4">Lipoprotein</fullName>
    </recommendedName>
</protein>
<accession>A0ABU2BRZ5</accession>
<sequence>MRPTTPRASHRLPGSPLVACVVAAVALGGLAGCSSDSSKASGTPSKTPASATSSSSGSPSASPSATGAPTPEKPTPPVFAPGEKGQKAFAEYVVTSWGYALSTNDATAVTGLSPSKKEQCRGCQDLAAELKRRAKDGWHVDFPGAQVRRTTLKRSDDRILATTVADIPASQSYFDDGTFRNDNEAHKGAKFLIDLRIDGRAKKRHFVLLAFSLR</sequence>
<dbReference type="PROSITE" id="PS51257">
    <property type="entry name" value="PROKAR_LIPOPROTEIN"/>
    <property type="match status" value="1"/>
</dbReference>
<evidence type="ECO:0000256" key="1">
    <source>
        <dbReference type="SAM" id="MobiDB-lite"/>
    </source>
</evidence>
<dbReference type="EMBL" id="JAVDYG010000001">
    <property type="protein sequence ID" value="MDR7361404.1"/>
    <property type="molecule type" value="Genomic_DNA"/>
</dbReference>
<organism evidence="2 3">
    <name type="scientific">Nocardioides marmoribigeumensis</name>
    <dbReference type="NCBI Taxonomy" id="433649"/>
    <lineage>
        <taxon>Bacteria</taxon>
        <taxon>Bacillati</taxon>
        <taxon>Actinomycetota</taxon>
        <taxon>Actinomycetes</taxon>
        <taxon>Propionibacteriales</taxon>
        <taxon>Nocardioidaceae</taxon>
        <taxon>Nocardioides</taxon>
    </lineage>
</organism>
<comment type="caution">
    <text evidence="2">The sequence shown here is derived from an EMBL/GenBank/DDBJ whole genome shotgun (WGS) entry which is preliminary data.</text>
</comment>
<dbReference type="RefSeq" id="WP_310299342.1">
    <property type="nucleotide sequence ID" value="NZ_BAAAPS010000007.1"/>
</dbReference>
<evidence type="ECO:0000313" key="3">
    <source>
        <dbReference type="Proteomes" id="UP001183648"/>
    </source>
</evidence>
<gene>
    <name evidence="2" type="ORF">J2S63_000957</name>
</gene>
<evidence type="ECO:0000313" key="2">
    <source>
        <dbReference type="EMBL" id="MDR7361404.1"/>
    </source>
</evidence>
<feature type="region of interest" description="Disordered" evidence="1">
    <location>
        <begin position="33"/>
        <end position="82"/>
    </location>
</feature>
<dbReference type="Proteomes" id="UP001183648">
    <property type="component" value="Unassembled WGS sequence"/>
</dbReference>
<reference evidence="2 3" key="1">
    <citation type="submission" date="2023-07" db="EMBL/GenBank/DDBJ databases">
        <title>Sequencing the genomes of 1000 actinobacteria strains.</title>
        <authorList>
            <person name="Klenk H.-P."/>
        </authorList>
    </citation>
    <scope>NUCLEOTIDE SEQUENCE [LARGE SCALE GENOMIC DNA]</scope>
    <source>
        <strain evidence="2 3">DSM 19426</strain>
    </source>
</reference>
<proteinExistence type="predicted"/>
<evidence type="ECO:0008006" key="4">
    <source>
        <dbReference type="Google" id="ProtNLM"/>
    </source>
</evidence>